<dbReference type="EMBL" id="JBBEGL010000001">
    <property type="protein sequence ID" value="MEJ2885705.1"/>
    <property type="molecule type" value="Genomic_DNA"/>
</dbReference>
<keyword evidence="3" id="KW-1185">Reference proteome</keyword>
<evidence type="ECO:0000313" key="2">
    <source>
        <dbReference type="EMBL" id="MEJ2885705.1"/>
    </source>
</evidence>
<evidence type="ECO:0000256" key="1">
    <source>
        <dbReference type="SAM" id="Phobius"/>
    </source>
</evidence>
<organism evidence="2 3">
    <name type="scientific">Actinomycetospora aeridis</name>
    <dbReference type="NCBI Taxonomy" id="3129231"/>
    <lineage>
        <taxon>Bacteria</taxon>
        <taxon>Bacillati</taxon>
        <taxon>Actinomycetota</taxon>
        <taxon>Actinomycetes</taxon>
        <taxon>Pseudonocardiales</taxon>
        <taxon>Pseudonocardiaceae</taxon>
        <taxon>Actinomycetospora</taxon>
    </lineage>
</organism>
<accession>A0ABU8N185</accession>
<dbReference type="Proteomes" id="UP001370100">
    <property type="component" value="Unassembled WGS sequence"/>
</dbReference>
<protein>
    <recommendedName>
        <fullName evidence="4">Ribosomally synthesized peptide with SipW-like signal peptide</fullName>
    </recommendedName>
</protein>
<dbReference type="RefSeq" id="WP_337712168.1">
    <property type="nucleotide sequence ID" value="NZ_JBBEGL010000001.1"/>
</dbReference>
<keyword evidence="1" id="KW-0812">Transmembrane</keyword>
<evidence type="ECO:0000313" key="3">
    <source>
        <dbReference type="Proteomes" id="UP001370100"/>
    </source>
</evidence>
<keyword evidence="1" id="KW-0472">Membrane</keyword>
<keyword evidence="1" id="KW-1133">Transmembrane helix</keyword>
<feature type="transmembrane region" description="Helical" evidence="1">
    <location>
        <begin position="12"/>
        <end position="32"/>
    </location>
</feature>
<sequence length="222" mass="22312">MPRDTSSPQQRRFVRLIIGAGLVGALFMSLAMTNTFSAFVATITNSNDTAAAGSLILQESGAAGTTPCNSTDGGGVSTNTATCATFNKYGGSTTMVASNATGTTNNIVTTVNFKNTGTLPATAFNMAFGACTQPTAPAGAGTATDFCTKLHVKVTSGATVVQADTVASALAGTNVNLPAALIPTANSGNTIPLTFTVYLDSTAGNTYQGLSASQPITWTLTS</sequence>
<gene>
    <name evidence="2" type="ORF">WCD41_04525</name>
</gene>
<proteinExistence type="predicted"/>
<reference evidence="2 3" key="1">
    <citation type="submission" date="2024-03" db="EMBL/GenBank/DDBJ databases">
        <title>Actinomycetospora sp. OC33-EN06, a novel actinomycete isolated from wild orchid (Aerides multiflora).</title>
        <authorList>
            <person name="Suriyachadkun C."/>
        </authorList>
    </citation>
    <scope>NUCLEOTIDE SEQUENCE [LARGE SCALE GENOMIC DNA]</scope>
    <source>
        <strain evidence="2 3">OC33-EN06</strain>
    </source>
</reference>
<name>A0ABU8N185_9PSEU</name>
<comment type="caution">
    <text evidence="2">The sequence shown here is derived from an EMBL/GenBank/DDBJ whole genome shotgun (WGS) entry which is preliminary data.</text>
</comment>
<evidence type="ECO:0008006" key="4">
    <source>
        <dbReference type="Google" id="ProtNLM"/>
    </source>
</evidence>